<proteinExistence type="predicted"/>
<gene>
    <name evidence="2" type="ORF">SSX86_007845</name>
</gene>
<organism evidence="2 3">
    <name type="scientific">Deinandra increscens subsp. villosa</name>
    <dbReference type="NCBI Taxonomy" id="3103831"/>
    <lineage>
        <taxon>Eukaryota</taxon>
        <taxon>Viridiplantae</taxon>
        <taxon>Streptophyta</taxon>
        <taxon>Embryophyta</taxon>
        <taxon>Tracheophyta</taxon>
        <taxon>Spermatophyta</taxon>
        <taxon>Magnoliopsida</taxon>
        <taxon>eudicotyledons</taxon>
        <taxon>Gunneridae</taxon>
        <taxon>Pentapetalae</taxon>
        <taxon>asterids</taxon>
        <taxon>campanulids</taxon>
        <taxon>Asterales</taxon>
        <taxon>Asteraceae</taxon>
        <taxon>Asteroideae</taxon>
        <taxon>Heliantheae alliance</taxon>
        <taxon>Madieae</taxon>
        <taxon>Madiinae</taxon>
        <taxon>Deinandra</taxon>
    </lineage>
</organism>
<evidence type="ECO:0000313" key="2">
    <source>
        <dbReference type="EMBL" id="KAK9073521.1"/>
    </source>
</evidence>
<dbReference type="EMBL" id="JBCNJP010000009">
    <property type="protein sequence ID" value="KAK9073521.1"/>
    <property type="molecule type" value="Genomic_DNA"/>
</dbReference>
<protein>
    <submittedName>
        <fullName evidence="2">Uncharacterized protein</fullName>
    </submittedName>
</protein>
<sequence>MASSSSIYTSPSFDRNPSNDIADIADRVVQELLAENRLEYDDVFSFSDDDIPPEIGAGEEASASNYTEIVKQSEEGVREDDECEFAFPVVCGDSNSGNSSPVSDNDVISDDQISVRFPLFDKSLISSEVDLSFSNGVDSKPADVISDDHISLRYPLFDKSLISSEVDRNLSNGVDIPATNSKPPPRTRPSLRELLSEERDSPSTSSSSSDDLDGIPPGTYCVWKPKAETKTRGKHKKSNSICTGNTSKRWKLRDLLKRTNSDDIYSTGKDSPVTVFIPPVSPDQKTNNQKMMNTIDETTGGVGVASAKSEKKIPAYKSKVGNIRLPGYLPYRQDQVAAFGSVNGQNTNFYRY</sequence>
<dbReference type="InterPro" id="IPR012442">
    <property type="entry name" value="DUF1645_plant"/>
</dbReference>
<dbReference type="Proteomes" id="UP001408789">
    <property type="component" value="Unassembled WGS sequence"/>
</dbReference>
<feature type="region of interest" description="Disordered" evidence="1">
    <location>
        <begin position="1"/>
        <end position="21"/>
    </location>
</feature>
<dbReference type="PANTHER" id="PTHR33095">
    <property type="entry name" value="OS07G0619500 PROTEIN"/>
    <property type="match status" value="1"/>
</dbReference>
<keyword evidence="3" id="KW-1185">Reference proteome</keyword>
<dbReference type="PANTHER" id="PTHR33095:SF127">
    <property type="entry name" value="OS05G0578100 PROTEIN"/>
    <property type="match status" value="1"/>
</dbReference>
<evidence type="ECO:0000313" key="3">
    <source>
        <dbReference type="Proteomes" id="UP001408789"/>
    </source>
</evidence>
<reference evidence="2 3" key="1">
    <citation type="submission" date="2024-04" db="EMBL/GenBank/DDBJ databases">
        <title>The reference genome of an endangered Asteraceae, Deinandra increscens subsp. villosa, native to the Central Coast of California.</title>
        <authorList>
            <person name="Guilliams M."/>
            <person name="Hasenstab-Lehman K."/>
            <person name="Meyer R."/>
            <person name="Mcevoy S."/>
        </authorList>
    </citation>
    <scope>NUCLEOTIDE SEQUENCE [LARGE SCALE GENOMIC DNA]</scope>
    <source>
        <tissue evidence="2">Leaf</tissue>
    </source>
</reference>
<evidence type="ECO:0000256" key="1">
    <source>
        <dbReference type="SAM" id="MobiDB-lite"/>
    </source>
</evidence>
<accession>A0AAP0DFF8</accession>
<dbReference type="Pfam" id="PF07816">
    <property type="entry name" value="DUF1645"/>
    <property type="match status" value="1"/>
</dbReference>
<comment type="caution">
    <text evidence="2">The sequence shown here is derived from an EMBL/GenBank/DDBJ whole genome shotgun (WGS) entry which is preliminary data.</text>
</comment>
<dbReference type="AlphaFoldDB" id="A0AAP0DFF8"/>
<feature type="region of interest" description="Disordered" evidence="1">
    <location>
        <begin position="195"/>
        <end position="218"/>
    </location>
</feature>
<feature type="compositionally biased region" description="Polar residues" evidence="1">
    <location>
        <begin position="1"/>
        <end position="19"/>
    </location>
</feature>
<name>A0AAP0DFF8_9ASTR</name>